<evidence type="ECO:0000313" key="1">
    <source>
        <dbReference type="EMBL" id="SDE59697.1"/>
    </source>
</evidence>
<evidence type="ECO:0000313" key="2">
    <source>
        <dbReference type="Proteomes" id="UP000198517"/>
    </source>
</evidence>
<dbReference type="AlphaFoldDB" id="A0A1G7E7P4"/>
<dbReference type="EMBL" id="FNAS01000014">
    <property type="protein sequence ID" value="SDE59697.1"/>
    <property type="molecule type" value="Genomic_DNA"/>
</dbReference>
<dbReference type="Proteomes" id="UP000198517">
    <property type="component" value="Unassembled WGS sequence"/>
</dbReference>
<sequence length="35" mass="4114">MIYKIINILNQTYRATLLKKGVRKIKFLGLFSSEI</sequence>
<protein>
    <submittedName>
        <fullName evidence="1">Uncharacterized protein</fullName>
    </submittedName>
</protein>
<organism evidence="1 2">
    <name type="scientific">Riemerella columbipharyngis</name>
    <dbReference type="NCBI Taxonomy" id="1071918"/>
    <lineage>
        <taxon>Bacteria</taxon>
        <taxon>Pseudomonadati</taxon>
        <taxon>Bacteroidota</taxon>
        <taxon>Flavobacteriia</taxon>
        <taxon>Flavobacteriales</taxon>
        <taxon>Weeksellaceae</taxon>
        <taxon>Riemerella</taxon>
    </lineage>
</organism>
<gene>
    <name evidence="1" type="ORF">SAMN05421544_11454</name>
</gene>
<proteinExistence type="predicted"/>
<name>A0A1G7E7P4_9FLAO</name>
<reference evidence="1 2" key="1">
    <citation type="submission" date="2016-10" db="EMBL/GenBank/DDBJ databases">
        <authorList>
            <person name="de Groot N.N."/>
        </authorList>
    </citation>
    <scope>NUCLEOTIDE SEQUENCE [LARGE SCALE GENOMIC DNA]</scope>
    <source>
        <strain evidence="1 2">DSM 24015</strain>
    </source>
</reference>
<keyword evidence="2" id="KW-1185">Reference proteome</keyword>
<accession>A0A1G7E7P4</accession>